<keyword evidence="5" id="KW-1185">Reference proteome</keyword>
<proteinExistence type="predicted"/>
<organism evidence="4 5">
    <name type="scientific">Halobacillus dabanensis</name>
    <dbReference type="NCBI Taxonomy" id="240302"/>
    <lineage>
        <taxon>Bacteria</taxon>
        <taxon>Bacillati</taxon>
        <taxon>Bacillota</taxon>
        <taxon>Bacilli</taxon>
        <taxon>Bacillales</taxon>
        <taxon>Bacillaceae</taxon>
        <taxon>Halobacillus</taxon>
    </lineage>
</organism>
<feature type="signal peptide" evidence="2">
    <location>
        <begin position="1"/>
        <end position="24"/>
    </location>
</feature>
<feature type="chain" id="PRO_5010260528" evidence="2">
    <location>
        <begin position="25"/>
        <end position="314"/>
    </location>
</feature>
<name>A0A1I3R3E8_HALDA</name>
<evidence type="ECO:0000259" key="3">
    <source>
        <dbReference type="Pfam" id="PF01551"/>
    </source>
</evidence>
<dbReference type="PANTHER" id="PTHR21666:SF289">
    <property type="entry name" value="L-ALA--D-GLU ENDOPEPTIDASE"/>
    <property type="match status" value="1"/>
</dbReference>
<evidence type="ECO:0000256" key="1">
    <source>
        <dbReference type="ARBA" id="ARBA00022729"/>
    </source>
</evidence>
<protein>
    <submittedName>
        <fullName evidence="4">Peptidase family M23</fullName>
    </submittedName>
</protein>
<dbReference type="Pfam" id="PF01551">
    <property type="entry name" value="Peptidase_M23"/>
    <property type="match status" value="1"/>
</dbReference>
<dbReference type="Gene3D" id="2.70.70.10">
    <property type="entry name" value="Glucose Permease (Domain IIA)"/>
    <property type="match status" value="1"/>
</dbReference>
<sequence>MKYIGTMIVSLCLYSFLFAGVIHADEESDARMALYKKTSAVTDVPWEYLAAIDQYERQVHDDPKKGRVTAIEADPMFWTGSAGEMPSALFPDGWGADGNGDSKAELNNDEDVLWSIGNYIKSYGTTKEDIKIALWNYYKRDLTVQTIMNTAKVFHKFQTVNLTNRDFPLPTQSNYSYRSTWGDARGFGGRRIHEGTDIFANYGVPVKSTTYGVVEMKGWNKFGGWRIGIRDIYNIYHYYAHLQNFSEDIKVGDIVQPGDVIGAVGASGYGPPGTSGKFPPHLHYGMYQDNGKNEWSFDPYHFLRKWERMAKNNS</sequence>
<evidence type="ECO:0000256" key="2">
    <source>
        <dbReference type="SAM" id="SignalP"/>
    </source>
</evidence>
<evidence type="ECO:0000313" key="5">
    <source>
        <dbReference type="Proteomes" id="UP000183557"/>
    </source>
</evidence>
<dbReference type="InterPro" id="IPR011055">
    <property type="entry name" value="Dup_hybrid_motif"/>
</dbReference>
<dbReference type="SUPFAM" id="SSF51261">
    <property type="entry name" value="Duplicated hybrid motif"/>
    <property type="match status" value="1"/>
</dbReference>
<evidence type="ECO:0000313" key="4">
    <source>
        <dbReference type="EMBL" id="SFJ40888.1"/>
    </source>
</evidence>
<dbReference type="EMBL" id="FOSB01000002">
    <property type="protein sequence ID" value="SFJ40888.1"/>
    <property type="molecule type" value="Genomic_DNA"/>
</dbReference>
<gene>
    <name evidence="4" type="ORF">SAMN04487936_10264</name>
</gene>
<feature type="domain" description="M23ase beta-sheet core" evidence="3">
    <location>
        <begin position="192"/>
        <end position="290"/>
    </location>
</feature>
<dbReference type="GO" id="GO:0004222">
    <property type="term" value="F:metalloendopeptidase activity"/>
    <property type="evidence" value="ECO:0007669"/>
    <property type="project" value="TreeGrafter"/>
</dbReference>
<accession>A0A1I3R3E8</accession>
<dbReference type="STRING" id="240302.BN982_03653"/>
<reference evidence="5" key="1">
    <citation type="submission" date="2016-10" db="EMBL/GenBank/DDBJ databases">
        <authorList>
            <person name="Varghese N."/>
            <person name="Submissions S."/>
        </authorList>
    </citation>
    <scope>NUCLEOTIDE SEQUENCE [LARGE SCALE GENOMIC DNA]</scope>
    <source>
        <strain evidence="5">CGMCC 1.3704</strain>
    </source>
</reference>
<dbReference type="AlphaFoldDB" id="A0A1I3R3E8"/>
<dbReference type="OrthoDB" id="9810477at2"/>
<dbReference type="Proteomes" id="UP000183557">
    <property type="component" value="Unassembled WGS sequence"/>
</dbReference>
<dbReference type="PANTHER" id="PTHR21666">
    <property type="entry name" value="PEPTIDASE-RELATED"/>
    <property type="match status" value="1"/>
</dbReference>
<dbReference type="InterPro" id="IPR016047">
    <property type="entry name" value="M23ase_b-sheet_dom"/>
</dbReference>
<dbReference type="CDD" id="cd12797">
    <property type="entry name" value="M23_peptidase"/>
    <property type="match status" value="1"/>
</dbReference>
<dbReference type="InterPro" id="IPR050570">
    <property type="entry name" value="Cell_wall_metabolism_enzyme"/>
</dbReference>
<dbReference type="RefSeq" id="WP_075035180.1">
    <property type="nucleotide sequence ID" value="NZ_FOSB01000002.1"/>
</dbReference>
<keyword evidence="1 2" id="KW-0732">Signal</keyword>